<dbReference type="InterPro" id="IPR050571">
    <property type="entry name" value="Class-IV_PLP-Dep_Aminotrnsfr"/>
</dbReference>
<evidence type="ECO:0000256" key="1">
    <source>
        <dbReference type="ARBA" id="ARBA00001933"/>
    </source>
</evidence>
<evidence type="ECO:0000256" key="3">
    <source>
        <dbReference type="ARBA" id="ARBA00011738"/>
    </source>
</evidence>
<proteinExistence type="inferred from homology"/>
<dbReference type="InterPro" id="IPR043131">
    <property type="entry name" value="BCAT-like_N"/>
</dbReference>
<reference evidence="14" key="2">
    <citation type="submission" date="2015-03" db="EMBL/GenBank/DDBJ databases">
        <title>Genome sequence of Paenibacillus beijingensis strain DSM 24997T.</title>
        <authorList>
            <person name="Kwak Y."/>
            <person name="Shin J.-H."/>
        </authorList>
    </citation>
    <scope>NUCLEOTIDE SEQUENCE [LARGE SCALE GENOMIC DNA]</scope>
    <source>
        <strain evidence="14">DSM 24997</strain>
    </source>
</reference>
<dbReference type="PATRIC" id="fig|1126833.4.peg.1476"/>
<dbReference type="NCBIfam" id="TIGR01121">
    <property type="entry name" value="D_amino_aminoT"/>
    <property type="match status" value="1"/>
</dbReference>
<comment type="catalytic activity">
    <reaction evidence="12">
        <text>D-alanine + 2-oxoglutarate = D-glutamate + pyruvate</text>
        <dbReference type="Rhea" id="RHEA:15869"/>
        <dbReference type="ChEBI" id="CHEBI:15361"/>
        <dbReference type="ChEBI" id="CHEBI:16810"/>
        <dbReference type="ChEBI" id="CHEBI:29986"/>
        <dbReference type="ChEBI" id="CHEBI:57416"/>
        <dbReference type="EC" id="2.6.1.21"/>
    </reaction>
</comment>
<evidence type="ECO:0000313" key="14">
    <source>
        <dbReference type="Proteomes" id="UP000032633"/>
    </source>
</evidence>
<dbReference type="FunFam" id="3.20.10.10:FF:000002">
    <property type="entry name" value="D-alanine aminotransferase"/>
    <property type="match status" value="1"/>
</dbReference>
<accession>A0A0D5NHE0</accession>
<evidence type="ECO:0000256" key="9">
    <source>
        <dbReference type="ARBA" id="ARBA00030138"/>
    </source>
</evidence>
<comment type="subunit">
    <text evidence="3">Homodimer.</text>
</comment>
<dbReference type="InterPro" id="IPR043132">
    <property type="entry name" value="BCAT-like_C"/>
</dbReference>
<gene>
    <name evidence="13" type="ORF">VN24_06770</name>
</gene>
<dbReference type="GO" id="GO:0047810">
    <property type="term" value="F:D-alanine-2-oxoglutarate aminotransferase activity"/>
    <property type="evidence" value="ECO:0007669"/>
    <property type="project" value="UniProtKB-EC"/>
</dbReference>
<dbReference type="AlphaFoldDB" id="A0A0D5NHE0"/>
<evidence type="ECO:0000256" key="8">
    <source>
        <dbReference type="ARBA" id="ARBA00022898"/>
    </source>
</evidence>
<evidence type="ECO:0000313" key="13">
    <source>
        <dbReference type="EMBL" id="AJY74333.1"/>
    </source>
</evidence>
<keyword evidence="7" id="KW-0808">Transferase</keyword>
<dbReference type="Proteomes" id="UP000032633">
    <property type="component" value="Chromosome"/>
</dbReference>
<dbReference type="GO" id="GO:0030170">
    <property type="term" value="F:pyridoxal phosphate binding"/>
    <property type="evidence" value="ECO:0007669"/>
    <property type="project" value="InterPro"/>
</dbReference>
<keyword evidence="14" id="KW-1185">Reference proteome</keyword>
<dbReference type="PANTHER" id="PTHR42743">
    <property type="entry name" value="AMINO-ACID AMINOTRANSFERASE"/>
    <property type="match status" value="1"/>
</dbReference>
<evidence type="ECO:0000256" key="6">
    <source>
        <dbReference type="ARBA" id="ARBA00022576"/>
    </source>
</evidence>
<keyword evidence="8" id="KW-0663">Pyridoxal phosphate</keyword>
<name>A0A0D5NHE0_9BACL</name>
<evidence type="ECO:0000256" key="7">
    <source>
        <dbReference type="ARBA" id="ARBA00022679"/>
    </source>
</evidence>
<dbReference type="SUPFAM" id="SSF56752">
    <property type="entry name" value="D-aminoacid aminotransferase-like PLP-dependent enzymes"/>
    <property type="match status" value="1"/>
</dbReference>
<evidence type="ECO:0000256" key="10">
    <source>
        <dbReference type="ARBA" id="ARBA00033316"/>
    </source>
</evidence>
<dbReference type="Gene3D" id="3.30.470.10">
    <property type="match status" value="1"/>
</dbReference>
<keyword evidence="6" id="KW-0032">Aminotransferase</keyword>
<dbReference type="GO" id="GO:0005829">
    <property type="term" value="C:cytosol"/>
    <property type="evidence" value="ECO:0007669"/>
    <property type="project" value="TreeGrafter"/>
</dbReference>
<dbReference type="OrthoDB" id="9805628at2"/>
<organism evidence="13 14">
    <name type="scientific">Paenibacillus beijingensis</name>
    <dbReference type="NCBI Taxonomy" id="1126833"/>
    <lineage>
        <taxon>Bacteria</taxon>
        <taxon>Bacillati</taxon>
        <taxon>Bacillota</taxon>
        <taxon>Bacilli</taxon>
        <taxon>Bacillales</taxon>
        <taxon>Paenibacillaceae</taxon>
        <taxon>Paenibacillus</taxon>
    </lineage>
</organism>
<dbReference type="GO" id="GO:0046394">
    <property type="term" value="P:carboxylic acid biosynthetic process"/>
    <property type="evidence" value="ECO:0007669"/>
    <property type="project" value="UniProtKB-ARBA"/>
</dbReference>
<dbReference type="EMBL" id="CP011058">
    <property type="protein sequence ID" value="AJY74333.1"/>
    <property type="molecule type" value="Genomic_DNA"/>
</dbReference>
<dbReference type="InterPro" id="IPR036038">
    <property type="entry name" value="Aminotransferase-like"/>
</dbReference>
<dbReference type="Gene3D" id="3.20.10.10">
    <property type="entry name" value="D-amino Acid Aminotransferase, subunit A, domain 2"/>
    <property type="match status" value="1"/>
</dbReference>
<reference evidence="13 14" key="1">
    <citation type="journal article" date="2015" name="J. Biotechnol.">
        <title>Complete genome sequence of Paenibacillus beijingensis 7188(T) (=DSM 24997(T)), a novel rhizobacterium from jujube garden soil.</title>
        <authorList>
            <person name="Kwak Y."/>
            <person name="Shin J.H."/>
        </authorList>
    </citation>
    <scope>NUCLEOTIDE SEQUENCE [LARGE SCALE GENOMIC DNA]</scope>
    <source>
        <strain evidence="13 14">DSM 24997</strain>
    </source>
</reference>
<evidence type="ECO:0000256" key="2">
    <source>
        <dbReference type="ARBA" id="ARBA00009320"/>
    </source>
</evidence>
<comment type="cofactor">
    <cofactor evidence="1">
        <name>pyridoxal 5'-phosphate</name>
        <dbReference type="ChEBI" id="CHEBI:597326"/>
    </cofactor>
</comment>
<dbReference type="GO" id="GO:0008652">
    <property type="term" value="P:amino acid biosynthetic process"/>
    <property type="evidence" value="ECO:0007669"/>
    <property type="project" value="UniProtKB-ARBA"/>
</dbReference>
<dbReference type="EC" id="2.6.1.21" evidence="4"/>
<dbReference type="Pfam" id="PF01063">
    <property type="entry name" value="Aminotran_4"/>
    <property type="match status" value="1"/>
</dbReference>
<dbReference type="HOGENOM" id="CLU_020844_4_1_9"/>
<evidence type="ECO:0000256" key="11">
    <source>
        <dbReference type="ARBA" id="ARBA00033391"/>
    </source>
</evidence>
<dbReference type="RefSeq" id="WP_045669768.1">
    <property type="nucleotide sequence ID" value="NZ_CP011058.1"/>
</dbReference>
<dbReference type="PANTHER" id="PTHR42743:SF10">
    <property type="entry name" value="D-ALANINE AMINOTRANSFERASE"/>
    <property type="match status" value="1"/>
</dbReference>
<evidence type="ECO:0000256" key="4">
    <source>
        <dbReference type="ARBA" id="ARBA00012874"/>
    </source>
</evidence>
<protein>
    <recommendedName>
        <fullName evidence="5">D-alanine aminotransferase</fullName>
        <ecNumber evidence="4">2.6.1.21</ecNumber>
    </recommendedName>
    <alternativeName>
        <fullName evidence="11">D-amino acid aminotransferase</fullName>
    </alternativeName>
    <alternativeName>
        <fullName evidence="9">D-amino acid transaminase</fullName>
    </alternativeName>
    <alternativeName>
        <fullName evidence="10">D-aspartate aminotransferase</fullName>
    </alternativeName>
</protein>
<dbReference type="KEGG" id="pbj:VN24_06770"/>
<evidence type="ECO:0000256" key="5">
    <source>
        <dbReference type="ARBA" id="ARBA00021779"/>
    </source>
</evidence>
<dbReference type="CDD" id="cd01558">
    <property type="entry name" value="D-AAT_like"/>
    <property type="match status" value="1"/>
</dbReference>
<dbReference type="GO" id="GO:0046416">
    <property type="term" value="P:D-amino acid metabolic process"/>
    <property type="evidence" value="ECO:0007669"/>
    <property type="project" value="InterPro"/>
</dbReference>
<dbReference type="STRING" id="1126833.VN24_06770"/>
<sequence length="287" mass="31839">MESVIMNGELRNRDQCLISFEDRGYQFGDGVYEVIRVYGGRPFLMEEHLHRFKRSADELKIRLAWDEQELALMFNELVAVNEVMDGKIYVQLTRGAAKRDHLFPGQAEPVLIAYTDPASRPLDKMNKGIRVMTVDDIRWLRVDIKSLNLLPNVLVRQQAHDAGADDAIFVRNGIVTEGSSSNVFGVKDGICYTHPAGNLILNGITRQKLLQLAEAHGIACVEQAFTRDQLLEMDEVFISGTISEVTPVIAVDGQPIGNGKPGAITAKFQEALAEAVRSACPSADIRM</sequence>
<dbReference type="InterPro" id="IPR005784">
    <property type="entry name" value="D_amino_transT"/>
</dbReference>
<dbReference type="InterPro" id="IPR001544">
    <property type="entry name" value="Aminotrans_IV"/>
</dbReference>
<comment type="similarity">
    <text evidence="2">Belongs to the class-IV pyridoxal-phosphate-dependent aminotransferase family.</text>
</comment>
<evidence type="ECO:0000256" key="12">
    <source>
        <dbReference type="ARBA" id="ARBA00047911"/>
    </source>
</evidence>